<keyword evidence="3" id="KW-1185">Reference proteome</keyword>
<name>A0ABP7X532_9ACTN</name>
<sequence length="145" mass="15362">MIGEMNPAGAAAALEQAERLGTAVRRHGRWLVRYQLGYGVASFLVVLMLGVIDGPIGIGVSVGVWGVVITLLSVYAARQPVAHRGMARAHSLMIATWAALYGLVLSVGVTWFDGRLAWWLPGAVVVASPGLVSAYLTHKRIAEAS</sequence>
<evidence type="ECO:0000313" key="3">
    <source>
        <dbReference type="Proteomes" id="UP001500683"/>
    </source>
</evidence>
<accession>A0ABP7X532</accession>
<organism evidence="2 3">
    <name type="scientific">Actinomadura miaoliensis</name>
    <dbReference type="NCBI Taxonomy" id="430685"/>
    <lineage>
        <taxon>Bacteria</taxon>
        <taxon>Bacillati</taxon>
        <taxon>Actinomycetota</taxon>
        <taxon>Actinomycetes</taxon>
        <taxon>Streptosporangiales</taxon>
        <taxon>Thermomonosporaceae</taxon>
        <taxon>Actinomadura</taxon>
    </lineage>
</organism>
<keyword evidence="1" id="KW-1133">Transmembrane helix</keyword>
<gene>
    <name evidence="2" type="ORF">GCM10022214_84750</name>
</gene>
<dbReference type="EMBL" id="BAAAZG010000081">
    <property type="protein sequence ID" value="GAA4104982.1"/>
    <property type="molecule type" value="Genomic_DNA"/>
</dbReference>
<keyword evidence="1" id="KW-0812">Transmembrane</keyword>
<dbReference type="Proteomes" id="UP001500683">
    <property type="component" value="Unassembled WGS sequence"/>
</dbReference>
<evidence type="ECO:0000256" key="1">
    <source>
        <dbReference type="SAM" id="Phobius"/>
    </source>
</evidence>
<feature type="transmembrane region" description="Helical" evidence="1">
    <location>
        <begin position="58"/>
        <end position="77"/>
    </location>
</feature>
<feature type="transmembrane region" description="Helical" evidence="1">
    <location>
        <begin position="35"/>
        <end position="52"/>
    </location>
</feature>
<dbReference type="RefSeq" id="WP_344958973.1">
    <property type="nucleotide sequence ID" value="NZ_BAAAZG010000081.1"/>
</dbReference>
<keyword evidence="1" id="KW-0472">Membrane</keyword>
<proteinExistence type="predicted"/>
<protein>
    <submittedName>
        <fullName evidence="2">Uncharacterized protein</fullName>
    </submittedName>
</protein>
<feature type="transmembrane region" description="Helical" evidence="1">
    <location>
        <begin position="89"/>
        <end position="112"/>
    </location>
</feature>
<reference evidence="3" key="1">
    <citation type="journal article" date="2019" name="Int. J. Syst. Evol. Microbiol.">
        <title>The Global Catalogue of Microorganisms (GCM) 10K type strain sequencing project: providing services to taxonomists for standard genome sequencing and annotation.</title>
        <authorList>
            <consortium name="The Broad Institute Genomics Platform"/>
            <consortium name="The Broad Institute Genome Sequencing Center for Infectious Disease"/>
            <person name="Wu L."/>
            <person name="Ma J."/>
        </authorList>
    </citation>
    <scope>NUCLEOTIDE SEQUENCE [LARGE SCALE GENOMIC DNA]</scope>
    <source>
        <strain evidence="3">JCM 16702</strain>
    </source>
</reference>
<comment type="caution">
    <text evidence="2">The sequence shown here is derived from an EMBL/GenBank/DDBJ whole genome shotgun (WGS) entry which is preliminary data.</text>
</comment>
<feature type="transmembrane region" description="Helical" evidence="1">
    <location>
        <begin position="118"/>
        <end position="137"/>
    </location>
</feature>
<evidence type="ECO:0000313" key="2">
    <source>
        <dbReference type="EMBL" id="GAA4104982.1"/>
    </source>
</evidence>